<evidence type="ECO:0000313" key="1">
    <source>
        <dbReference type="EMBL" id="CAK0853131.1"/>
    </source>
</evidence>
<keyword evidence="2" id="KW-1185">Reference proteome</keyword>
<gene>
    <name evidence="1" type="ORF">PCOR1329_LOCUS44721</name>
</gene>
<feature type="non-terminal residue" evidence="1">
    <location>
        <position position="130"/>
    </location>
</feature>
<name>A0ABN9U2T7_9DINO</name>
<comment type="caution">
    <text evidence="1">The sequence shown here is derived from an EMBL/GenBank/DDBJ whole genome shotgun (WGS) entry which is preliminary data.</text>
</comment>
<protein>
    <submittedName>
        <fullName evidence="1">Uncharacterized protein</fullName>
    </submittedName>
</protein>
<sequence>MPASEIRAFSKCFTRSLSSRLPPSSSLLSFALHVRGDEQETDGGELHEHALHATQPVVRVARDDAVERVVIIGAVVDEVLPPPGGRIQPALQSLSRPHCCHGRSFAGAMSAILRRRYTSNSAGSTGSSAS</sequence>
<proteinExistence type="predicted"/>
<organism evidence="1 2">
    <name type="scientific">Prorocentrum cordatum</name>
    <dbReference type="NCBI Taxonomy" id="2364126"/>
    <lineage>
        <taxon>Eukaryota</taxon>
        <taxon>Sar</taxon>
        <taxon>Alveolata</taxon>
        <taxon>Dinophyceae</taxon>
        <taxon>Prorocentrales</taxon>
        <taxon>Prorocentraceae</taxon>
        <taxon>Prorocentrum</taxon>
    </lineage>
</organism>
<dbReference type="Proteomes" id="UP001189429">
    <property type="component" value="Unassembled WGS sequence"/>
</dbReference>
<reference evidence="1" key="1">
    <citation type="submission" date="2023-10" db="EMBL/GenBank/DDBJ databases">
        <authorList>
            <person name="Chen Y."/>
            <person name="Shah S."/>
            <person name="Dougan E. K."/>
            <person name="Thang M."/>
            <person name="Chan C."/>
        </authorList>
    </citation>
    <scope>NUCLEOTIDE SEQUENCE [LARGE SCALE GENOMIC DNA]</scope>
</reference>
<evidence type="ECO:0000313" key="2">
    <source>
        <dbReference type="Proteomes" id="UP001189429"/>
    </source>
</evidence>
<accession>A0ABN9U2T7</accession>
<dbReference type="EMBL" id="CAUYUJ010015376">
    <property type="protein sequence ID" value="CAK0853131.1"/>
    <property type="molecule type" value="Genomic_DNA"/>
</dbReference>